<dbReference type="GO" id="GO:0009431">
    <property type="term" value="C:bacterial-type flagellum basal body, MS ring"/>
    <property type="evidence" value="ECO:0007669"/>
    <property type="project" value="InterPro"/>
</dbReference>
<dbReference type="OrthoDB" id="9807026at2"/>
<dbReference type="PRINTS" id="PR01009">
    <property type="entry name" value="FLGMRINGFLIF"/>
</dbReference>
<dbReference type="PIRSF" id="PIRSF004862">
    <property type="entry name" value="FliF"/>
    <property type="match status" value="1"/>
</dbReference>
<keyword evidence="14" id="KW-0282">Flagellum</keyword>
<dbReference type="RefSeq" id="WP_110043070.1">
    <property type="nucleotide sequence ID" value="NZ_CP054612.1"/>
</dbReference>
<keyword evidence="6 11" id="KW-1133">Transmembrane helix</keyword>
<evidence type="ECO:0000256" key="6">
    <source>
        <dbReference type="ARBA" id="ARBA00022989"/>
    </source>
</evidence>
<evidence type="ECO:0000259" key="13">
    <source>
        <dbReference type="Pfam" id="PF08345"/>
    </source>
</evidence>
<dbReference type="InterPro" id="IPR000067">
    <property type="entry name" value="FlgMring_FliF"/>
</dbReference>
<keyword evidence="14" id="KW-0966">Cell projection</keyword>
<evidence type="ECO:0000256" key="9">
    <source>
        <dbReference type="PIRNR" id="PIRNR004862"/>
    </source>
</evidence>
<name>A0A2V2YXB6_9BACL</name>
<evidence type="ECO:0000256" key="11">
    <source>
        <dbReference type="SAM" id="Phobius"/>
    </source>
</evidence>
<comment type="similarity">
    <text evidence="3 9">Belongs to the FliF family.</text>
</comment>
<feature type="compositionally biased region" description="Polar residues" evidence="10">
    <location>
        <begin position="297"/>
        <end position="314"/>
    </location>
</feature>
<dbReference type="GO" id="GO:0003774">
    <property type="term" value="F:cytoskeletal motor activity"/>
    <property type="evidence" value="ECO:0007669"/>
    <property type="project" value="InterPro"/>
</dbReference>
<sequence length="522" mass="56955">MNETFARYRESISRWWGQTGKKQRIWLGATLGLIILSIILLTYIFSRTEYEVAFTNLDSTDSAAVMNYLDSSGIGYKLSSDGKSISVPSAVSSRVKIDVGSQGLVRNGSIGFESFAESSSAWGETQNVFDVKYRNALNGEVQQLLNNMKGVEWSKVLVTLPEESVFANEDGDKAIASISMKFVSGYRPTQKEIDGYFNLVKTAVPKLAIEDITIASPEGQLLSSEQSDGVTSTDSADQLFTIQRKYESELKKNIQQYLSTIIGEGNVAVYIASSLNFDKTTSEQNLLQPLENNNNNGALISSQDNNKSSTNSASDAGGVPGTGETDVPGYQSTDSGNASSEESSSIRNYEYSRIKNIVESSPFMIKDLTISVGVNSAALKDDAQTQITNYVKQILRTQLAQSGLDVSSDAVVSQRVTVMAQDFVIDGSASQSSKLSTAWIAGIGAAAVALIAGLVFFVRRKRKQNEQLMTAAAAAEPVRVEYPTIDLENVTNDHQVRKNLETLAKRKPEEFVNLLRTWLVDE</sequence>
<accession>A0A2V2YXB6</accession>
<dbReference type="InterPro" id="IPR006182">
    <property type="entry name" value="FliF_N_dom"/>
</dbReference>
<dbReference type="Gene3D" id="3.30.300.30">
    <property type="match status" value="1"/>
</dbReference>
<evidence type="ECO:0000259" key="12">
    <source>
        <dbReference type="Pfam" id="PF01514"/>
    </source>
</evidence>
<reference evidence="14 15" key="1">
    <citation type="submission" date="2018-05" db="EMBL/GenBank/DDBJ databases">
        <title>Genomic Encyclopedia of Type Strains, Phase III (KMG-III): the genomes of soil and plant-associated and newly described type strains.</title>
        <authorList>
            <person name="Whitman W."/>
        </authorList>
    </citation>
    <scope>NUCLEOTIDE SEQUENCE [LARGE SCALE GENOMIC DNA]</scope>
    <source>
        <strain evidence="14 15">CECT 5696</strain>
    </source>
</reference>
<comment type="caution">
    <text evidence="14">The sequence shown here is derived from an EMBL/GenBank/DDBJ whole genome shotgun (WGS) entry which is preliminary data.</text>
</comment>
<evidence type="ECO:0000256" key="10">
    <source>
        <dbReference type="SAM" id="MobiDB-lite"/>
    </source>
</evidence>
<keyword evidence="7 11" id="KW-0472">Membrane</keyword>
<evidence type="ECO:0000313" key="15">
    <source>
        <dbReference type="Proteomes" id="UP000246635"/>
    </source>
</evidence>
<feature type="transmembrane region" description="Helical" evidence="11">
    <location>
        <begin position="25"/>
        <end position="45"/>
    </location>
</feature>
<dbReference type="Pfam" id="PF01514">
    <property type="entry name" value="YscJ_FliF"/>
    <property type="match status" value="1"/>
</dbReference>
<protein>
    <recommendedName>
        <fullName evidence="9">Flagellar M-ring protein</fullName>
    </recommendedName>
</protein>
<keyword evidence="15" id="KW-1185">Reference proteome</keyword>
<dbReference type="InterPro" id="IPR013556">
    <property type="entry name" value="Flag_M-ring_C"/>
</dbReference>
<dbReference type="InterPro" id="IPR045851">
    <property type="entry name" value="AMP-bd_C_sf"/>
</dbReference>
<dbReference type="NCBIfam" id="TIGR00206">
    <property type="entry name" value="fliF"/>
    <property type="match status" value="1"/>
</dbReference>
<evidence type="ECO:0000313" key="14">
    <source>
        <dbReference type="EMBL" id="PWW06392.1"/>
    </source>
</evidence>
<organism evidence="14 15">
    <name type="scientific">Paenibacillus cellulosilyticus</name>
    <dbReference type="NCBI Taxonomy" id="375489"/>
    <lineage>
        <taxon>Bacteria</taxon>
        <taxon>Bacillati</taxon>
        <taxon>Bacillota</taxon>
        <taxon>Bacilli</taxon>
        <taxon>Bacillales</taxon>
        <taxon>Paenibacillaceae</taxon>
        <taxon>Paenibacillus</taxon>
    </lineage>
</organism>
<dbReference type="Pfam" id="PF08345">
    <property type="entry name" value="YscJ_FliF_C"/>
    <property type="match status" value="1"/>
</dbReference>
<keyword evidence="4" id="KW-1003">Cell membrane</keyword>
<evidence type="ECO:0000256" key="3">
    <source>
        <dbReference type="ARBA" id="ARBA00007971"/>
    </source>
</evidence>
<gene>
    <name evidence="14" type="ORF">DFQ01_103295</name>
</gene>
<keyword evidence="14" id="KW-0969">Cilium</keyword>
<evidence type="ECO:0000256" key="2">
    <source>
        <dbReference type="ARBA" id="ARBA00004651"/>
    </source>
</evidence>
<feature type="transmembrane region" description="Helical" evidence="11">
    <location>
        <begin position="438"/>
        <end position="458"/>
    </location>
</feature>
<evidence type="ECO:0000256" key="8">
    <source>
        <dbReference type="ARBA" id="ARBA00023143"/>
    </source>
</evidence>
<dbReference type="GO" id="GO:0071973">
    <property type="term" value="P:bacterial-type flagellum-dependent cell motility"/>
    <property type="evidence" value="ECO:0007669"/>
    <property type="project" value="InterPro"/>
</dbReference>
<dbReference type="GO" id="GO:0005886">
    <property type="term" value="C:plasma membrane"/>
    <property type="evidence" value="ECO:0007669"/>
    <property type="project" value="UniProtKB-SubCell"/>
</dbReference>
<evidence type="ECO:0000256" key="7">
    <source>
        <dbReference type="ARBA" id="ARBA00023136"/>
    </source>
</evidence>
<feature type="domain" description="Flagellar M-ring C-terminal" evidence="13">
    <location>
        <begin position="258"/>
        <end position="393"/>
    </location>
</feature>
<proteinExistence type="inferred from homology"/>
<dbReference type="PANTHER" id="PTHR30046:SF0">
    <property type="entry name" value="FLAGELLAR M-RING PROTEIN"/>
    <property type="match status" value="1"/>
</dbReference>
<comment type="function">
    <text evidence="9">The M ring may be actively involved in energy transduction.</text>
</comment>
<dbReference type="Proteomes" id="UP000246635">
    <property type="component" value="Unassembled WGS sequence"/>
</dbReference>
<feature type="domain" description="Flagellar M-ring N-terminal" evidence="12">
    <location>
        <begin position="46"/>
        <end position="223"/>
    </location>
</feature>
<evidence type="ECO:0000256" key="5">
    <source>
        <dbReference type="ARBA" id="ARBA00022692"/>
    </source>
</evidence>
<evidence type="ECO:0000256" key="4">
    <source>
        <dbReference type="ARBA" id="ARBA00022475"/>
    </source>
</evidence>
<keyword evidence="5 11" id="KW-0812">Transmembrane</keyword>
<keyword evidence="8 9" id="KW-0975">Bacterial flagellum</keyword>
<evidence type="ECO:0000256" key="1">
    <source>
        <dbReference type="ARBA" id="ARBA00004117"/>
    </source>
</evidence>
<dbReference type="AlphaFoldDB" id="A0A2V2YXB6"/>
<feature type="region of interest" description="Disordered" evidence="10">
    <location>
        <begin position="288"/>
        <end position="345"/>
    </location>
</feature>
<dbReference type="PANTHER" id="PTHR30046">
    <property type="entry name" value="FLAGELLAR M-RING PROTEIN"/>
    <property type="match status" value="1"/>
</dbReference>
<comment type="subcellular location">
    <subcellularLocation>
        <location evidence="1 9">Bacterial flagellum basal body</location>
    </subcellularLocation>
    <subcellularLocation>
        <location evidence="2">Cell membrane</location>
        <topology evidence="2">Multi-pass membrane protein</topology>
    </subcellularLocation>
</comment>
<dbReference type="InterPro" id="IPR043427">
    <property type="entry name" value="YscJ/FliF"/>
</dbReference>
<dbReference type="EMBL" id="QGTQ01000003">
    <property type="protein sequence ID" value="PWW06392.1"/>
    <property type="molecule type" value="Genomic_DNA"/>
</dbReference>